<name>A0A437REZ6_9BURK</name>
<dbReference type="Proteomes" id="UP000285575">
    <property type="component" value="Unassembled WGS sequence"/>
</dbReference>
<protein>
    <submittedName>
        <fullName evidence="3">DUF4124 domain-containing protein</fullName>
    </submittedName>
</protein>
<dbReference type="EMBL" id="SACR01000004">
    <property type="protein sequence ID" value="RVU45340.1"/>
    <property type="molecule type" value="Genomic_DNA"/>
</dbReference>
<dbReference type="Pfam" id="PF13511">
    <property type="entry name" value="DUF4124"/>
    <property type="match status" value="1"/>
</dbReference>
<sequence>MKILPVVLALAACSAHAQFKCTGKDGAVSFQDAPCAGQERAEKLALPAAAPTPARPPHILRAIAEKKIVPGMTRAELDRMIGGPPDRFTRSMSAEVVRHQLVYASSRRTLYVYTEDGVVVSTQEVER</sequence>
<evidence type="ECO:0000256" key="1">
    <source>
        <dbReference type="SAM" id="SignalP"/>
    </source>
</evidence>
<evidence type="ECO:0000259" key="2">
    <source>
        <dbReference type="Pfam" id="PF13511"/>
    </source>
</evidence>
<comment type="caution">
    <text evidence="3">The sequence shown here is derived from an EMBL/GenBank/DDBJ whole genome shotgun (WGS) entry which is preliminary data.</text>
</comment>
<keyword evidence="4" id="KW-1185">Reference proteome</keyword>
<dbReference type="RefSeq" id="WP_128229438.1">
    <property type="nucleotide sequence ID" value="NZ_SACR01000004.1"/>
</dbReference>
<dbReference type="InterPro" id="IPR025392">
    <property type="entry name" value="DUF4124"/>
</dbReference>
<dbReference type="AlphaFoldDB" id="A0A437REZ6"/>
<reference evidence="3 4" key="1">
    <citation type="submission" date="2019-01" db="EMBL/GenBank/DDBJ databases">
        <authorList>
            <person name="Chen W.-M."/>
        </authorList>
    </citation>
    <scope>NUCLEOTIDE SEQUENCE [LARGE SCALE GENOMIC DNA]</scope>
    <source>
        <strain evidence="3 4">KYPY4</strain>
    </source>
</reference>
<evidence type="ECO:0000313" key="4">
    <source>
        <dbReference type="Proteomes" id="UP000285575"/>
    </source>
</evidence>
<proteinExistence type="predicted"/>
<gene>
    <name evidence="3" type="ORF">EOE66_14530</name>
</gene>
<accession>A0A437REZ6</accession>
<feature type="domain" description="DUF4124" evidence="2">
    <location>
        <begin position="8"/>
        <end position="57"/>
    </location>
</feature>
<keyword evidence="1" id="KW-0732">Signal</keyword>
<organism evidence="3 4">
    <name type="scientific">Rubrivivax rivuli</name>
    <dbReference type="NCBI Taxonomy" id="1862385"/>
    <lineage>
        <taxon>Bacteria</taxon>
        <taxon>Pseudomonadati</taxon>
        <taxon>Pseudomonadota</taxon>
        <taxon>Betaproteobacteria</taxon>
        <taxon>Burkholderiales</taxon>
        <taxon>Sphaerotilaceae</taxon>
        <taxon>Rubrivivax</taxon>
    </lineage>
</organism>
<dbReference type="OrthoDB" id="8904499at2"/>
<evidence type="ECO:0000313" key="3">
    <source>
        <dbReference type="EMBL" id="RVU45340.1"/>
    </source>
</evidence>
<feature type="signal peptide" evidence="1">
    <location>
        <begin position="1"/>
        <end position="17"/>
    </location>
</feature>
<feature type="chain" id="PRO_5019291281" evidence="1">
    <location>
        <begin position="18"/>
        <end position="127"/>
    </location>
</feature>